<organism evidence="1 2">
    <name type="scientific">Alkalicella caledoniensis</name>
    <dbReference type="NCBI Taxonomy" id="2731377"/>
    <lineage>
        <taxon>Bacteria</taxon>
        <taxon>Bacillati</taxon>
        <taxon>Bacillota</taxon>
        <taxon>Clostridia</taxon>
        <taxon>Eubacteriales</taxon>
        <taxon>Proteinivoracaceae</taxon>
        <taxon>Alkalicella</taxon>
    </lineage>
</organism>
<evidence type="ECO:0000313" key="1">
    <source>
        <dbReference type="EMBL" id="QNO16000.1"/>
    </source>
</evidence>
<name>A0A7G9WBD8_ALKCA</name>
<dbReference type="AlphaFoldDB" id="A0A7G9WBD8"/>
<reference evidence="1 2" key="1">
    <citation type="submission" date="2020-07" db="EMBL/GenBank/DDBJ databases">
        <title>Alkalicella. sp. LB2 genome.</title>
        <authorList>
            <person name="Postec A."/>
            <person name="Quemeneur M."/>
        </authorList>
    </citation>
    <scope>NUCLEOTIDE SEQUENCE [LARGE SCALE GENOMIC DNA]</scope>
    <source>
        <strain evidence="1 2">LB2</strain>
    </source>
</reference>
<gene>
    <name evidence="1" type="ORF">HYG86_15095</name>
</gene>
<dbReference type="Proteomes" id="UP000516160">
    <property type="component" value="Chromosome"/>
</dbReference>
<dbReference type="EMBL" id="CP058559">
    <property type="protein sequence ID" value="QNO16000.1"/>
    <property type="molecule type" value="Genomic_DNA"/>
</dbReference>
<dbReference type="RefSeq" id="WP_213166398.1">
    <property type="nucleotide sequence ID" value="NZ_CP058559.1"/>
</dbReference>
<keyword evidence="2" id="KW-1185">Reference proteome</keyword>
<proteinExistence type="predicted"/>
<dbReference type="KEGG" id="acae:HYG86_15095"/>
<evidence type="ECO:0008006" key="3">
    <source>
        <dbReference type="Google" id="ProtNLM"/>
    </source>
</evidence>
<sequence length="148" mass="17427">MKLEQLECERLLSKWQGILKLQDWDIKILIVDSEWRKSGDIKIDECNRKAILMLNGINPRVDNVEEVIIHELIHVKLWKMDQMIERMINTVYGEDEKDPKRELIYEEFMVALESTTQDVTKGYVQLGAENKNTGFGYVEEKVNEELGR</sequence>
<evidence type="ECO:0000313" key="2">
    <source>
        <dbReference type="Proteomes" id="UP000516160"/>
    </source>
</evidence>
<protein>
    <recommendedName>
        <fullName evidence="3">SprT-like family protein</fullName>
    </recommendedName>
</protein>
<accession>A0A7G9WBD8</accession>